<name>A0AAP0RN17_LIQFO</name>
<feature type="repeat" description="PPR" evidence="2">
    <location>
        <begin position="176"/>
        <end position="210"/>
    </location>
</feature>
<evidence type="ECO:0008006" key="5">
    <source>
        <dbReference type="Google" id="ProtNLM"/>
    </source>
</evidence>
<dbReference type="EMBL" id="JBBPBK010000008">
    <property type="protein sequence ID" value="KAK9279574.1"/>
    <property type="molecule type" value="Genomic_DNA"/>
</dbReference>
<sequence length="281" mass="31544">MHHFRNTKGQHSLSFPKIFLQTKHQNPSLSTFTIRLPDANPNREAVPANIPSQYPGNTHLVPSSNMTKTTSPVFSKSAPSDQREYSDVVSSNKMITNYIRAGDLDFENMTVKTTVTWNSILAGYSKKPGKLKEARQLFDNIPEPDTFSFNTMLACYLHNSGIESASGFFNQMPVKNIVSWNMIISGFAQNGMMVEARELFLIMPEKDSVSWSAMISGYVDSEDLDSAVELFRVAPVKSVVAWTAMITGYMKFGKVELARKIIQRGSCEEFGDVECYDCWLC</sequence>
<dbReference type="PANTHER" id="PTHR47926">
    <property type="entry name" value="PENTATRICOPEPTIDE REPEAT-CONTAINING PROTEIN"/>
    <property type="match status" value="1"/>
</dbReference>
<feature type="repeat" description="PPR" evidence="2">
    <location>
        <begin position="113"/>
        <end position="148"/>
    </location>
</feature>
<comment type="caution">
    <text evidence="3">The sequence shown here is derived from an EMBL/GenBank/DDBJ whole genome shotgun (WGS) entry which is preliminary data.</text>
</comment>
<evidence type="ECO:0000256" key="1">
    <source>
        <dbReference type="ARBA" id="ARBA00022737"/>
    </source>
</evidence>
<evidence type="ECO:0000256" key="2">
    <source>
        <dbReference type="PROSITE-ProRule" id="PRU00708"/>
    </source>
</evidence>
<dbReference type="InterPro" id="IPR011990">
    <property type="entry name" value="TPR-like_helical_dom_sf"/>
</dbReference>
<organism evidence="3 4">
    <name type="scientific">Liquidambar formosana</name>
    <name type="common">Formosan gum</name>
    <dbReference type="NCBI Taxonomy" id="63359"/>
    <lineage>
        <taxon>Eukaryota</taxon>
        <taxon>Viridiplantae</taxon>
        <taxon>Streptophyta</taxon>
        <taxon>Embryophyta</taxon>
        <taxon>Tracheophyta</taxon>
        <taxon>Spermatophyta</taxon>
        <taxon>Magnoliopsida</taxon>
        <taxon>eudicotyledons</taxon>
        <taxon>Gunneridae</taxon>
        <taxon>Pentapetalae</taxon>
        <taxon>Saxifragales</taxon>
        <taxon>Altingiaceae</taxon>
        <taxon>Liquidambar</taxon>
    </lineage>
</organism>
<dbReference type="PROSITE" id="PS51375">
    <property type="entry name" value="PPR"/>
    <property type="match status" value="2"/>
</dbReference>
<evidence type="ECO:0000313" key="3">
    <source>
        <dbReference type="EMBL" id="KAK9279574.1"/>
    </source>
</evidence>
<keyword evidence="1" id="KW-0677">Repeat</keyword>
<dbReference type="Gene3D" id="1.25.40.10">
    <property type="entry name" value="Tetratricopeptide repeat domain"/>
    <property type="match status" value="2"/>
</dbReference>
<accession>A0AAP0RN17</accession>
<proteinExistence type="predicted"/>
<dbReference type="Pfam" id="PF01535">
    <property type="entry name" value="PPR"/>
    <property type="match status" value="5"/>
</dbReference>
<dbReference type="NCBIfam" id="TIGR00756">
    <property type="entry name" value="PPR"/>
    <property type="match status" value="1"/>
</dbReference>
<protein>
    <recommendedName>
        <fullName evidence="5">Pentatricopeptide repeat-containing protein</fullName>
    </recommendedName>
</protein>
<dbReference type="InterPro" id="IPR046960">
    <property type="entry name" value="PPR_At4g14850-like_plant"/>
</dbReference>
<keyword evidence="4" id="KW-1185">Reference proteome</keyword>
<dbReference type="GO" id="GO:0003723">
    <property type="term" value="F:RNA binding"/>
    <property type="evidence" value="ECO:0007669"/>
    <property type="project" value="InterPro"/>
</dbReference>
<dbReference type="InterPro" id="IPR002885">
    <property type="entry name" value="PPR_rpt"/>
</dbReference>
<reference evidence="3 4" key="1">
    <citation type="journal article" date="2024" name="Plant J.">
        <title>Genome sequences and population genomics reveal climatic adaptation and genomic divergence between two closely related sweetgum species.</title>
        <authorList>
            <person name="Xu W.Q."/>
            <person name="Ren C.Q."/>
            <person name="Zhang X.Y."/>
            <person name="Comes H.P."/>
            <person name="Liu X.H."/>
            <person name="Li Y.G."/>
            <person name="Kettle C.J."/>
            <person name="Jalonen R."/>
            <person name="Gaisberger H."/>
            <person name="Ma Y.Z."/>
            <person name="Qiu Y.X."/>
        </authorList>
    </citation>
    <scope>NUCLEOTIDE SEQUENCE [LARGE SCALE GENOMIC DNA]</scope>
    <source>
        <strain evidence="3">Hangzhou</strain>
    </source>
</reference>
<dbReference type="GO" id="GO:0009451">
    <property type="term" value="P:RNA modification"/>
    <property type="evidence" value="ECO:0007669"/>
    <property type="project" value="InterPro"/>
</dbReference>
<dbReference type="Proteomes" id="UP001415857">
    <property type="component" value="Unassembled WGS sequence"/>
</dbReference>
<evidence type="ECO:0000313" key="4">
    <source>
        <dbReference type="Proteomes" id="UP001415857"/>
    </source>
</evidence>
<gene>
    <name evidence="3" type="ORF">L1049_013253</name>
</gene>
<dbReference type="AlphaFoldDB" id="A0AAP0RN17"/>